<dbReference type="GeneID" id="88174173"/>
<feature type="region of interest" description="Disordered" evidence="1">
    <location>
        <begin position="73"/>
        <end position="118"/>
    </location>
</feature>
<feature type="compositionally biased region" description="Basic and acidic residues" evidence="1">
    <location>
        <begin position="95"/>
        <end position="106"/>
    </location>
</feature>
<evidence type="ECO:0008006" key="4">
    <source>
        <dbReference type="Google" id="ProtNLM"/>
    </source>
</evidence>
<evidence type="ECO:0000313" key="3">
    <source>
        <dbReference type="Proteomes" id="UP001338582"/>
    </source>
</evidence>
<feature type="region of interest" description="Disordered" evidence="1">
    <location>
        <begin position="37"/>
        <end position="57"/>
    </location>
</feature>
<dbReference type="AlphaFoldDB" id="A0AAX4HB74"/>
<dbReference type="PANTHER" id="PTHR37287:SF1">
    <property type="entry name" value="INO EIGHTY SUBUNIT 1"/>
    <property type="match status" value="1"/>
</dbReference>
<accession>A0AAX4HB74</accession>
<name>A0AAX4HB74_9ASCO</name>
<dbReference type="Proteomes" id="UP001338582">
    <property type="component" value="Chromosome 4"/>
</dbReference>
<sequence length="736" mass="83396">MSHNPDTDVPAGPITGPTTGLVKTEGIDSIAQEIKQENGVSELASPTPNSVGVPSQDLPKLASINSLVNATESDYNSSMSRQGTEIEATEDMTSDAERTPEHHADADTSESADTWGGENFPNIKPIKYLKKADGEPFWRKDVQHDFLKCLFEDDQRVFTNNFEWCEVSRAANHHKLTFAELYLRTMVESHKCSKILRERLIGNPELGLNVSKLCFLVNAGRINTTVNFLPETRPSFRTFHPVPCLQSDQDGPVKVLQDTPRLKAILKSVCETDANMFTLLDLIRSPKQEKPNTNVFKVIYLLSTFFQNIPFHYDDSSDLKDAPLDEKPNIAKSSNHPSNKFMEFFTEDNMCPKNRAQRFLWLVYTYLETSFTQDELEKNPYNPKHIPPVKFLTQEEIDACDIDLETEKDFAKRMCAIRTDFLDLNGSNFAPRKKYTHKSPSARPESEPNSSVKFERSEDDNREDTPSNYGNDGAGEDQESAEGHRNGQRFKRKKPTASVGALIEFSKNSVVLEGKWNNPEFPIRNLEQIKKRFNDNSCATLLKNIPDGTAISCTKRKQIIQRNHQDLTKLASTVGLNKKMRDGLLSQMRQYFEYKKDSRLGLLGIEWEDIRSDLVNGVEAYLYQQLGKTMLLRQQLQMKEEDRSNGLDSELARKDVFANCINLELGDLAPEDLASLDRLGAGCLAEHDYDRTNERSAHDFAIIEIMTSVLLRNIQLKSIGSEACSFDLVNGTMLYR</sequence>
<dbReference type="InterPro" id="IPR038014">
    <property type="entry name" value="Ies1"/>
</dbReference>
<gene>
    <name evidence="2" type="ORF">PUMCH_003109</name>
</gene>
<reference evidence="2 3" key="1">
    <citation type="submission" date="2023-10" db="EMBL/GenBank/DDBJ databases">
        <title>Draft Genome Sequence of Candida saopaulonensis from a very Premature Infant with Sepsis.</title>
        <authorList>
            <person name="Ning Y."/>
            <person name="Dai R."/>
            <person name="Xiao M."/>
            <person name="Xu Y."/>
            <person name="Yan Q."/>
            <person name="Zhang L."/>
        </authorList>
    </citation>
    <scope>NUCLEOTIDE SEQUENCE [LARGE SCALE GENOMIC DNA]</scope>
    <source>
        <strain evidence="2 3">19XY460</strain>
    </source>
</reference>
<dbReference type="GO" id="GO:0031011">
    <property type="term" value="C:Ino80 complex"/>
    <property type="evidence" value="ECO:0007669"/>
    <property type="project" value="InterPro"/>
</dbReference>
<feature type="region of interest" description="Disordered" evidence="1">
    <location>
        <begin position="1"/>
        <end position="22"/>
    </location>
</feature>
<evidence type="ECO:0000313" key="2">
    <source>
        <dbReference type="EMBL" id="WPK25780.1"/>
    </source>
</evidence>
<keyword evidence="3" id="KW-1185">Reference proteome</keyword>
<feature type="region of interest" description="Disordered" evidence="1">
    <location>
        <begin position="429"/>
        <end position="494"/>
    </location>
</feature>
<organism evidence="2 3">
    <name type="scientific">Australozyma saopauloensis</name>
    <dbReference type="NCBI Taxonomy" id="291208"/>
    <lineage>
        <taxon>Eukaryota</taxon>
        <taxon>Fungi</taxon>
        <taxon>Dikarya</taxon>
        <taxon>Ascomycota</taxon>
        <taxon>Saccharomycotina</taxon>
        <taxon>Pichiomycetes</taxon>
        <taxon>Metschnikowiaceae</taxon>
        <taxon>Australozyma</taxon>
    </lineage>
</organism>
<evidence type="ECO:0000256" key="1">
    <source>
        <dbReference type="SAM" id="MobiDB-lite"/>
    </source>
</evidence>
<proteinExistence type="predicted"/>
<dbReference type="PANTHER" id="PTHR37287">
    <property type="entry name" value="INO EIGHTY SUBUNIT 1"/>
    <property type="match status" value="1"/>
</dbReference>
<dbReference type="EMBL" id="CP138897">
    <property type="protein sequence ID" value="WPK25780.1"/>
    <property type="molecule type" value="Genomic_DNA"/>
</dbReference>
<feature type="compositionally biased region" description="Polar residues" evidence="1">
    <location>
        <begin position="73"/>
        <end position="83"/>
    </location>
</feature>
<dbReference type="RefSeq" id="XP_062878162.1">
    <property type="nucleotide sequence ID" value="XM_063022092.1"/>
</dbReference>
<feature type="compositionally biased region" description="Polar residues" evidence="1">
    <location>
        <begin position="44"/>
        <end position="53"/>
    </location>
</feature>
<protein>
    <recommendedName>
        <fullName evidence="4">Ino eighty subunit 1</fullName>
    </recommendedName>
</protein>
<dbReference type="KEGG" id="asau:88174173"/>